<dbReference type="Proteomes" id="UP000887578">
    <property type="component" value="Unplaced"/>
</dbReference>
<organism evidence="1 2">
    <name type="scientific">Panagrolaimus davidi</name>
    <dbReference type="NCBI Taxonomy" id="227884"/>
    <lineage>
        <taxon>Eukaryota</taxon>
        <taxon>Metazoa</taxon>
        <taxon>Ecdysozoa</taxon>
        <taxon>Nematoda</taxon>
        <taxon>Chromadorea</taxon>
        <taxon>Rhabditida</taxon>
        <taxon>Tylenchina</taxon>
        <taxon>Panagrolaimomorpha</taxon>
        <taxon>Panagrolaimoidea</taxon>
        <taxon>Panagrolaimidae</taxon>
        <taxon>Panagrolaimus</taxon>
    </lineage>
</organism>
<reference evidence="2" key="1">
    <citation type="submission" date="2022-11" db="UniProtKB">
        <authorList>
            <consortium name="WormBaseParasite"/>
        </authorList>
    </citation>
    <scope>IDENTIFICATION</scope>
</reference>
<protein>
    <submittedName>
        <fullName evidence="2">Uncharacterized protein</fullName>
    </submittedName>
</protein>
<evidence type="ECO:0000313" key="2">
    <source>
        <dbReference type="WBParaSite" id="PDA_v2.g16138.t1"/>
    </source>
</evidence>
<dbReference type="AlphaFoldDB" id="A0A914PMX6"/>
<dbReference type="WBParaSite" id="PDA_v2.g16138.t1">
    <property type="protein sequence ID" value="PDA_v2.g16138.t1"/>
    <property type="gene ID" value="PDA_v2.g16138"/>
</dbReference>
<sequence length="147" mass="17918">MYLSKQFYDRCCPSYKKVIDKLDEKLAGVKDQKEVRDAIIEFSRRYLTPKEYWNRCFEHVGQLDENDPHCKIWEELCRKTAKHAFFHLHYDKEKWSELCLSPVRYSLDVYHGRYVKLTDYQHYSIYAGERDIGYPHDNLEDCFCHIY</sequence>
<evidence type="ECO:0000313" key="1">
    <source>
        <dbReference type="Proteomes" id="UP000887578"/>
    </source>
</evidence>
<name>A0A914PMX6_9BILA</name>
<keyword evidence="1" id="KW-1185">Reference proteome</keyword>
<accession>A0A914PMX6</accession>
<proteinExistence type="predicted"/>